<evidence type="ECO:0000313" key="1">
    <source>
        <dbReference type="EMBL" id="CAJ0968264.1"/>
    </source>
</evidence>
<name>A0ABN9MNC1_9NEOB</name>
<accession>A0ABN9MNC1</accession>
<sequence length="272" mass="28346">MGLFGFNESVHHLADALMETKQLKGYGYDIVPVYQIKGISKLFKLCLPKVQCFCDSLTSPPSERQFNALLMSVASLLANVCFPDPAPFLLKGPLVYTSDSSQKVVLSTRPGIGVQEVALSTSPSIGVQEVALSTSPSIGGQEVVLSTRPGIGGQEVALATRPSIGGQKVALSTSPSISGQEVALSTSPSISSQEVALSTSPSIGGQEEVALSTSPIIGGQEVALSTSPSIGGQEVALSTSPSISGHWPGGGALCKSYYQWPLARRWCSLHEL</sequence>
<gene>
    <name evidence="1" type="ORF">RIMI_LOCUS22950601</name>
</gene>
<reference evidence="1" key="1">
    <citation type="submission" date="2023-07" db="EMBL/GenBank/DDBJ databases">
        <authorList>
            <person name="Stuckert A."/>
        </authorList>
    </citation>
    <scope>NUCLEOTIDE SEQUENCE</scope>
</reference>
<organism evidence="1 2">
    <name type="scientific">Ranitomeya imitator</name>
    <name type="common">mimic poison frog</name>
    <dbReference type="NCBI Taxonomy" id="111125"/>
    <lineage>
        <taxon>Eukaryota</taxon>
        <taxon>Metazoa</taxon>
        <taxon>Chordata</taxon>
        <taxon>Craniata</taxon>
        <taxon>Vertebrata</taxon>
        <taxon>Euteleostomi</taxon>
        <taxon>Amphibia</taxon>
        <taxon>Batrachia</taxon>
        <taxon>Anura</taxon>
        <taxon>Neobatrachia</taxon>
        <taxon>Hyloidea</taxon>
        <taxon>Dendrobatidae</taxon>
        <taxon>Dendrobatinae</taxon>
        <taxon>Ranitomeya</taxon>
    </lineage>
</organism>
<comment type="caution">
    <text evidence="1">The sequence shown here is derived from an EMBL/GenBank/DDBJ whole genome shotgun (WGS) entry which is preliminary data.</text>
</comment>
<dbReference type="Proteomes" id="UP001176940">
    <property type="component" value="Unassembled WGS sequence"/>
</dbReference>
<keyword evidence="2" id="KW-1185">Reference proteome</keyword>
<proteinExistence type="predicted"/>
<protein>
    <submittedName>
        <fullName evidence="1">Uncharacterized protein</fullName>
    </submittedName>
</protein>
<evidence type="ECO:0000313" key="2">
    <source>
        <dbReference type="Proteomes" id="UP001176940"/>
    </source>
</evidence>
<dbReference type="EMBL" id="CAUEEQ010079102">
    <property type="protein sequence ID" value="CAJ0968264.1"/>
    <property type="molecule type" value="Genomic_DNA"/>
</dbReference>